<organism evidence="1 2">
    <name type="scientific">Ascosphaera apis ARSEF 7405</name>
    <dbReference type="NCBI Taxonomy" id="392613"/>
    <lineage>
        <taxon>Eukaryota</taxon>
        <taxon>Fungi</taxon>
        <taxon>Dikarya</taxon>
        <taxon>Ascomycota</taxon>
        <taxon>Pezizomycotina</taxon>
        <taxon>Eurotiomycetes</taxon>
        <taxon>Eurotiomycetidae</taxon>
        <taxon>Onygenales</taxon>
        <taxon>Ascosphaeraceae</taxon>
        <taxon>Ascosphaera</taxon>
    </lineage>
</organism>
<sequence length="258" mass="28237">MASKAASTKRIVVAGGSGFVGEPDWRTLFHESSKPRWAKNVEWAKADILKPGTYKDFLADKDAMVHSMGILLEADYKGIISGREGAFGIMRKMLKTKSDVASPENMSVTYDVINRDSATSLAAESQIAKIPTFVYISAAASAPFLPWGYLNSKREAEDLISQEYASLRSIFMRPPFIYDPTRPISLPIAAGGYLGHEANLLSKGKLKEWVGAMAQKPMKVDVVGEAVVEAIDDEKVKGVVGPEEMEDMGVKGWRKSMI</sequence>
<keyword evidence="2" id="KW-1185">Reference proteome</keyword>
<dbReference type="Proteomes" id="UP000242877">
    <property type="component" value="Unassembled WGS sequence"/>
</dbReference>
<protein>
    <submittedName>
        <fullName evidence="1">Mitochondrion protein</fullName>
    </submittedName>
</protein>
<dbReference type="SUPFAM" id="SSF51735">
    <property type="entry name" value="NAD(P)-binding Rossmann-fold domains"/>
    <property type="match status" value="1"/>
</dbReference>
<evidence type="ECO:0000313" key="2">
    <source>
        <dbReference type="Proteomes" id="UP000242877"/>
    </source>
</evidence>
<dbReference type="PANTHER" id="PTHR12126">
    <property type="entry name" value="NADH-UBIQUINONE OXIDOREDUCTASE 39 KDA SUBUNIT-RELATED"/>
    <property type="match status" value="1"/>
</dbReference>
<comment type="caution">
    <text evidence="1">The sequence shown here is derived from an EMBL/GenBank/DDBJ whole genome shotgun (WGS) entry which is preliminary data.</text>
</comment>
<dbReference type="GO" id="GO:0005739">
    <property type="term" value="C:mitochondrion"/>
    <property type="evidence" value="ECO:0007669"/>
    <property type="project" value="EnsemblFungi"/>
</dbReference>
<dbReference type="VEuPathDB" id="FungiDB:AAP_01435"/>
<dbReference type="GO" id="GO:0044877">
    <property type="term" value="F:protein-containing complex binding"/>
    <property type="evidence" value="ECO:0007669"/>
    <property type="project" value="TreeGrafter"/>
</dbReference>
<proteinExistence type="predicted"/>
<dbReference type="OrthoDB" id="276721at2759"/>
<dbReference type="AlphaFoldDB" id="A0A168BUF1"/>
<dbReference type="EMBL" id="AZGZ01000004">
    <property type="protein sequence ID" value="KZZ95759.1"/>
    <property type="molecule type" value="Genomic_DNA"/>
</dbReference>
<dbReference type="InterPro" id="IPR036291">
    <property type="entry name" value="NAD(P)-bd_dom_sf"/>
</dbReference>
<name>A0A168BUF1_9EURO</name>
<dbReference type="Gene3D" id="3.40.50.720">
    <property type="entry name" value="NAD(P)-binding Rossmann-like Domain"/>
    <property type="match status" value="1"/>
</dbReference>
<gene>
    <name evidence="1" type="ORF">AAP_01435</name>
</gene>
<dbReference type="InterPro" id="IPR051207">
    <property type="entry name" value="ComplexI_NDUFA9_subunit"/>
</dbReference>
<evidence type="ECO:0000313" key="1">
    <source>
        <dbReference type="EMBL" id="KZZ95759.1"/>
    </source>
</evidence>
<reference evidence="1 2" key="1">
    <citation type="journal article" date="2016" name="Genome Biol. Evol.">
        <title>Divergent and convergent evolution of fungal pathogenicity.</title>
        <authorList>
            <person name="Shang Y."/>
            <person name="Xiao G."/>
            <person name="Zheng P."/>
            <person name="Cen K."/>
            <person name="Zhan S."/>
            <person name="Wang C."/>
        </authorList>
    </citation>
    <scope>NUCLEOTIDE SEQUENCE [LARGE SCALE GENOMIC DNA]</scope>
    <source>
        <strain evidence="1 2">ARSEF 7405</strain>
    </source>
</reference>
<dbReference type="PANTHER" id="PTHR12126:SF16">
    <property type="entry name" value="MIOREX COMPLEX COMPONENT 2"/>
    <property type="match status" value="1"/>
</dbReference>
<dbReference type="GO" id="GO:0006744">
    <property type="term" value="P:ubiquinone biosynthetic process"/>
    <property type="evidence" value="ECO:0007669"/>
    <property type="project" value="EnsemblFungi"/>
</dbReference>
<accession>A0A168BUF1</accession>